<gene>
    <name evidence="2" type="ORF">RirG_191170</name>
</gene>
<sequence length="211" mass="24433">MSPPKKEVPKSISYNKGSSSTQRSIFNTKAKNANDIKELTACTPKELREKLDKNNKLLENEDIISKLPDKGQKLRERNILINELLEKHKSMLSNPINELEDLVSKMSIDDNNKKSYAITPASLVNKKNGRYYSSSVKTNQISIEESIKLQKHQEKLRQKFQIHTLSEKFEQMTVDKKETIRTINHPIEELENYISEESYDSLNSDNDDDYL</sequence>
<evidence type="ECO:0000313" key="3">
    <source>
        <dbReference type="Proteomes" id="UP000022910"/>
    </source>
</evidence>
<evidence type="ECO:0000256" key="1">
    <source>
        <dbReference type="SAM" id="MobiDB-lite"/>
    </source>
</evidence>
<feature type="compositionally biased region" description="Polar residues" evidence="1">
    <location>
        <begin position="12"/>
        <end position="29"/>
    </location>
</feature>
<dbReference type="SMR" id="A0A015IXV3"/>
<comment type="caution">
    <text evidence="2">The sequence shown here is derived from an EMBL/GenBank/DDBJ whole genome shotgun (WGS) entry which is preliminary data.</text>
</comment>
<dbReference type="AlphaFoldDB" id="A0A015IXV3"/>
<dbReference type="STRING" id="1432141.A0A015IXV3"/>
<reference evidence="2 3" key="1">
    <citation type="submission" date="2014-02" db="EMBL/GenBank/DDBJ databases">
        <title>Single nucleus genome sequencing reveals high similarity among nuclei of an endomycorrhizal fungus.</title>
        <authorList>
            <person name="Lin K."/>
            <person name="Geurts R."/>
            <person name="Zhang Z."/>
            <person name="Limpens E."/>
            <person name="Saunders D.G."/>
            <person name="Mu D."/>
            <person name="Pang E."/>
            <person name="Cao H."/>
            <person name="Cha H."/>
            <person name="Lin T."/>
            <person name="Zhou Q."/>
            <person name="Shang Y."/>
            <person name="Li Y."/>
            <person name="Ivanov S."/>
            <person name="Sharma T."/>
            <person name="Velzen R.V."/>
            <person name="Ruijter N.D."/>
            <person name="Aanen D.K."/>
            <person name="Win J."/>
            <person name="Kamoun S."/>
            <person name="Bisseling T."/>
            <person name="Huang S."/>
        </authorList>
    </citation>
    <scope>NUCLEOTIDE SEQUENCE [LARGE SCALE GENOMIC DNA]</scope>
    <source>
        <strain evidence="3">DAOM197198w</strain>
    </source>
</reference>
<protein>
    <submittedName>
        <fullName evidence="2">Uncharacterized protein</fullName>
    </submittedName>
</protein>
<name>A0A015IXV3_RHIIW</name>
<proteinExistence type="predicted"/>
<dbReference type="EMBL" id="JEMT01026520">
    <property type="protein sequence ID" value="EXX59175.1"/>
    <property type="molecule type" value="Genomic_DNA"/>
</dbReference>
<feature type="region of interest" description="Disordered" evidence="1">
    <location>
        <begin position="1"/>
        <end position="29"/>
    </location>
</feature>
<evidence type="ECO:0000313" key="2">
    <source>
        <dbReference type="EMBL" id="EXX59175.1"/>
    </source>
</evidence>
<accession>A0A015IXV3</accession>
<dbReference type="OrthoDB" id="2408655at2759"/>
<organism evidence="2 3">
    <name type="scientific">Rhizophagus irregularis (strain DAOM 197198w)</name>
    <name type="common">Glomus intraradices</name>
    <dbReference type="NCBI Taxonomy" id="1432141"/>
    <lineage>
        <taxon>Eukaryota</taxon>
        <taxon>Fungi</taxon>
        <taxon>Fungi incertae sedis</taxon>
        <taxon>Mucoromycota</taxon>
        <taxon>Glomeromycotina</taxon>
        <taxon>Glomeromycetes</taxon>
        <taxon>Glomerales</taxon>
        <taxon>Glomeraceae</taxon>
        <taxon>Rhizophagus</taxon>
    </lineage>
</organism>
<keyword evidence="3" id="KW-1185">Reference proteome</keyword>
<dbReference type="Proteomes" id="UP000022910">
    <property type="component" value="Unassembled WGS sequence"/>
</dbReference>